<sequence>MAAGLAVCLGFQSAEATVFEYINNSVGTPAISETTAIIESIYTSFDDSNNQFVWEAVYSGDSVSDLPTGFTLVVNDGPMPKTHLGNLAVLYFEAEELIETNGATGTPTLTAYAYNGGSSASAHRTSDFRDVQSPTPAAPDQIVSSINGFAFNSTLNDFDDAGKKKRLMRIELDATDINNHTPLQSPFDVMDNQPLTWQGIGFAQMIGIWFHPFNNINPDYIENGPEAGFLEHGVAGPTVNQGWQVVRNNYGFFDVDGLQAIPEPATGLLLLVGAAALRRRR</sequence>
<evidence type="ECO:0000313" key="1">
    <source>
        <dbReference type="EMBL" id="MBB6431204.1"/>
    </source>
</evidence>
<organism evidence="1 2">
    <name type="scientific">Algisphaera agarilytica</name>
    <dbReference type="NCBI Taxonomy" id="1385975"/>
    <lineage>
        <taxon>Bacteria</taxon>
        <taxon>Pseudomonadati</taxon>
        <taxon>Planctomycetota</taxon>
        <taxon>Phycisphaerae</taxon>
        <taxon>Phycisphaerales</taxon>
        <taxon>Phycisphaeraceae</taxon>
        <taxon>Algisphaera</taxon>
    </lineage>
</organism>
<dbReference type="AlphaFoldDB" id="A0A7X0LLR9"/>
<dbReference type="Proteomes" id="UP000541810">
    <property type="component" value="Unassembled WGS sequence"/>
</dbReference>
<dbReference type="RefSeq" id="WP_184678691.1">
    <property type="nucleotide sequence ID" value="NZ_JACHGY010000001.1"/>
</dbReference>
<dbReference type="NCBIfam" id="TIGR02595">
    <property type="entry name" value="PEP_CTERM"/>
    <property type="match status" value="1"/>
</dbReference>
<dbReference type="EMBL" id="JACHGY010000001">
    <property type="protein sequence ID" value="MBB6431204.1"/>
    <property type="molecule type" value="Genomic_DNA"/>
</dbReference>
<reference evidence="1 2" key="1">
    <citation type="submission" date="2020-08" db="EMBL/GenBank/DDBJ databases">
        <title>Genomic Encyclopedia of Type Strains, Phase IV (KMG-IV): sequencing the most valuable type-strain genomes for metagenomic binning, comparative biology and taxonomic classification.</title>
        <authorList>
            <person name="Goeker M."/>
        </authorList>
    </citation>
    <scope>NUCLEOTIDE SEQUENCE [LARGE SCALE GENOMIC DNA]</scope>
    <source>
        <strain evidence="1 2">DSM 103725</strain>
    </source>
</reference>
<dbReference type="InterPro" id="IPR013424">
    <property type="entry name" value="Ice-binding_C"/>
</dbReference>
<name>A0A7X0LLR9_9BACT</name>
<protein>
    <recommendedName>
        <fullName evidence="3">PEP-CTERM protein-sorting domain-containing protein</fullName>
    </recommendedName>
</protein>
<evidence type="ECO:0000313" key="2">
    <source>
        <dbReference type="Proteomes" id="UP000541810"/>
    </source>
</evidence>
<keyword evidence="2" id="KW-1185">Reference proteome</keyword>
<evidence type="ECO:0008006" key="3">
    <source>
        <dbReference type="Google" id="ProtNLM"/>
    </source>
</evidence>
<proteinExistence type="predicted"/>
<gene>
    <name evidence="1" type="ORF">HNQ40_003010</name>
</gene>
<accession>A0A7X0LLR9</accession>
<comment type="caution">
    <text evidence="1">The sequence shown here is derived from an EMBL/GenBank/DDBJ whole genome shotgun (WGS) entry which is preliminary data.</text>
</comment>